<evidence type="ECO:0000259" key="1">
    <source>
        <dbReference type="Pfam" id="PF00723"/>
    </source>
</evidence>
<dbReference type="GO" id="GO:0004553">
    <property type="term" value="F:hydrolase activity, hydrolyzing O-glycosyl compounds"/>
    <property type="evidence" value="ECO:0007669"/>
    <property type="project" value="InterPro"/>
</dbReference>
<reference evidence="3 4" key="1">
    <citation type="journal article" date="2016" name="Nat. Commun.">
        <title>Thousands of microbial genomes shed light on interconnected biogeochemical processes in an aquifer system.</title>
        <authorList>
            <person name="Anantharaman K."/>
            <person name="Brown C.T."/>
            <person name="Hug L.A."/>
            <person name="Sharon I."/>
            <person name="Castelle C.J."/>
            <person name="Probst A.J."/>
            <person name="Thomas B.C."/>
            <person name="Singh A."/>
            <person name="Wilkins M.J."/>
            <person name="Karaoz U."/>
            <person name="Brodie E.L."/>
            <person name="Williams K.H."/>
            <person name="Hubbard S.S."/>
            <person name="Banfield J.F."/>
        </authorList>
    </citation>
    <scope>NUCLEOTIDE SEQUENCE [LARGE SCALE GENOMIC DNA]</scope>
</reference>
<dbReference type="SUPFAM" id="SSF48208">
    <property type="entry name" value="Six-hairpin glycosidases"/>
    <property type="match status" value="1"/>
</dbReference>
<dbReference type="Pfam" id="PF04685">
    <property type="entry name" value="DUF608"/>
    <property type="match status" value="1"/>
</dbReference>
<dbReference type="AlphaFoldDB" id="A0A1F7YE75"/>
<feature type="domain" description="Glycosyl-hydrolase family 116 catalytic region" evidence="2">
    <location>
        <begin position="381"/>
        <end position="557"/>
    </location>
</feature>
<dbReference type="PANTHER" id="PTHR31616:SF13">
    <property type="entry name" value="GLUCAN 1,4-ALPHA-GLUCOSIDASE"/>
    <property type="match status" value="1"/>
</dbReference>
<protein>
    <submittedName>
        <fullName evidence="3">Uncharacterized protein</fullName>
    </submittedName>
</protein>
<dbReference type="Gene3D" id="1.50.10.10">
    <property type="match status" value="1"/>
</dbReference>
<evidence type="ECO:0000313" key="3">
    <source>
        <dbReference type="EMBL" id="OGM25644.1"/>
    </source>
</evidence>
<sequence length="675" mass="76994">MSRSLVLGNGSLLVCLDDFGQVKDFYFDYVGLENQMSAGAVHKVGIWVDDKFSWISEPSWEVSVNYRKETLASQITAVNKSLEVEIEFTDVVYNEKNIFLRHAIVKNKANRGRTIKVFFNQQFNMYGIKTGDTAYFDPKDNTIVHYKGRRMVVVAGAIDGKSFDDYSVGLIGIEGKEGTWKDAEDGALSKNPIEHGSVDSTIAFSGNPDAQSSFHLDYWITTGKTLTEIKGLDIYVLGKTPQHLIESTQNYWFAWVNKLNFSFYGLDQKIVELFKKSLLIMRTHFDNTGAVIASGDSDMLQFGRDNYGYVWPRDAAFITIALDKAGYFEVARNFFKFCNDIIGDEGYFFHKYRPDKSLGSSWHPWIKDGIRQLPIQEDETALVIYALWRHYELTHDLEFIESVYNSLIKKAGDFMTDYRDNETKLPKPSYDIWEMKYGISTFTASIVSASLNAVGKFAKLLGKDQDEEKYKNASKEVKEAIIKYLWNESKDFFYKLIEFKDPPASLNQGEPAGETGKKIIHDETIDASSFYGLFHFGILDIDDEKLNKALEVFKDRLILRTKVGGVARFEGDVYYRSENEVAGNPWFITTMWLAQYYCAKAQKEQDLTQVKDLLNWVVEYSLPSGILSEQIDPLSGEQLSASPLIWSHAAFVSTVIKYLEKLEEWGVCKVCIPVK</sequence>
<dbReference type="InterPro" id="IPR006775">
    <property type="entry name" value="GH116_catalytic"/>
</dbReference>
<proteinExistence type="predicted"/>
<evidence type="ECO:0000313" key="4">
    <source>
        <dbReference type="Proteomes" id="UP000178851"/>
    </source>
</evidence>
<dbReference type="GO" id="GO:0005975">
    <property type="term" value="P:carbohydrate metabolic process"/>
    <property type="evidence" value="ECO:0007669"/>
    <property type="project" value="InterPro"/>
</dbReference>
<feature type="domain" description="GH15-like" evidence="1">
    <location>
        <begin position="610"/>
        <end position="654"/>
    </location>
</feature>
<dbReference type="Proteomes" id="UP000178851">
    <property type="component" value="Unassembled WGS sequence"/>
</dbReference>
<name>A0A1F7YE75_9BACT</name>
<dbReference type="InterPro" id="IPR011613">
    <property type="entry name" value="GH15-like"/>
</dbReference>
<dbReference type="Pfam" id="PF00723">
    <property type="entry name" value="Glyco_hydro_15"/>
    <property type="match status" value="1"/>
</dbReference>
<dbReference type="EMBL" id="MGGI01000021">
    <property type="protein sequence ID" value="OGM25644.1"/>
    <property type="molecule type" value="Genomic_DNA"/>
</dbReference>
<gene>
    <name evidence="3" type="ORF">A2627_04350</name>
</gene>
<dbReference type="InterPro" id="IPR012341">
    <property type="entry name" value="6hp_glycosidase-like_sf"/>
</dbReference>
<dbReference type="PANTHER" id="PTHR31616">
    <property type="entry name" value="TREHALASE"/>
    <property type="match status" value="1"/>
</dbReference>
<evidence type="ECO:0000259" key="2">
    <source>
        <dbReference type="Pfam" id="PF04685"/>
    </source>
</evidence>
<comment type="caution">
    <text evidence="3">The sequence shown here is derived from an EMBL/GenBank/DDBJ whole genome shotgun (WGS) entry which is preliminary data.</text>
</comment>
<accession>A0A1F7YE75</accession>
<organism evidence="3 4">
    <name type="scientific">Candidatus Woesebacteria bacterium RIFCSPHIGHO2_01_FULL_39_28</name>
    <dbReference type="NCBI Taxonomy" id="1802496"/>
    <lineage>
        <taxon>Bacteria</taxon>
        <taxon>Candidatus Woeseibacteriota</taxon>
    </lineage>
</organism>
<dbReference type="InterPro" id="IPR008928">
    <property type="entry name" value="6-hairpin_glycosidase_sf"/>
</dbReference>